<feature type="transmembrane region" description="Helical" evidence="2">
    <location>
        <begin position="234"/>
        <end position="255"/>
    </location>
</feature>
<evidence type="ECO:0000256" key="1">
    <source>
        <dbReference type="SAM" id="MobiDB-lite"/>
    </source>
</evidence>
<evidence type="ECO:0000313" key="5">
    <source>
        <dbReference type="Proteomes" id="UP000609874"/>
    </source>
</evidence>
<keyword evidence="2" id="KW-0812">Transmembrane</keyword>
<sequence length="464" mass="48296">MTADPERSPTGTAQGHLPGHRAGAATGTVPAKTRLLGVDAARGLALLAMMAIHILPSVNDELEPTWAWSLFAGRGVALFALLAGLSLALSSGGVRRLNGPAMTATRAGIAVRAGIIAVIGLLLGYLDIEAQVILAYYGVMFLLALPLLRLSARALMCLAGLTALLMPFLMQGLRDYLPDPGVDQPTISGLVTHFDVTAAQLLLTGVYPALPWMAFICAGLAIGRLDLRSRRVQTGLFAGGCGLALLTTLVSAFLLGPGGGRKSLEALYGDPVMVSDTLTWGPGTTLPTDSWWWLAGLAPYSSTPLVILNTIGISVAVLAALLLLGQWARPVFFPLAAMGSMTLTLYTAHLLLLATGLLADAPEISMLVQVGLFTAFALVWARKRGQGPLEHLVSSAVNRTRKTVLARAGSAPATDRAGTQATNRAGAPATDRAGRAKHSTGTRTPEPGQHRTGDGDPDPPLPGP</sequence>
<evidence type="ECO:0000259" key="3">
    <source>
        <dbReference type="Pfam" id="PF07786"/>
    </source>
</evidence>
<keyword evidence="2" id="KW-1133">Transmembrane helix</keyword>
<feature type="transmembrane region" description="Helical" evidence="2">
    <location>
        <begin position="132"/>
        <end position="148"/>
    </location>
</feature>
<protein>
    <submittedName>
        <fullName evidence="4">DUF1624 domain-containing protein</fullName>
    </submittedName>
</protein>
<dbReference type="Proteomes" id="UP000609874">
    <property type="component" value="Unassembled WGS sequence"/>
</dbReference>
<keyword evidence="5" id="KW-1185">Reference proteome</keyword>
<feature type="region of interest" description="Disordered" evidence="1">
    <location>
        <begin position="1"/>
        <end position="25"/>
    </location>
</feature>
<name>A0ABR8UUW9_9MICC</name>
<dbReference type="Pfam" id="PF07786">
    <property type="entry name" value="HGSNAT_cat"/>
    <property type="match status" value="1"/>
</dbReference>
<feature type="transmembrane region" description="Helical" evidence="2">
    <location>
        <begin position="305"/>
        <end position="324"/>
    </location>
</feature>
<dbReference type="InterPro" id="IPR012429">
    <property type="entry name" value="HGSNAT_cat"/>
</dbReference>
<organism evidence="4 5">
    <name type="scientific">Arthrobacter gallicola</name>
    <dbReference type="NCBI Taxonomy" id="2762225"/>
    <lineage>
        <taxon>Bacteria</taxon>
        <taxon>Bacillati</taxon>
        <taxon>Actinomycetota</taxon>
        <taxon>Actinomycetes</taxon>
        <taxon>Micrococcales</taxon>
        <taxon>Micrococcaceae</taxon>
        <taxon>Arthrobacter</taxon>
    </lineage>
</organism>
<gene>
    <name evidence="4" type="ORF">H9639_13570</name>
</gene>
<feature type="domain" description="Heparan-alpha-glucosaminide N-acetyltransferase catalytic" evidence="3">
    <location>
        <begin position="34"/>
        <end position="229"/>
    </location>
</feature>
<feature type="transmembrane region" description="Helical" evidence="2">
    <location>
        <begin position="364"/>
        <end position="381"/>
    </location>
</feature>
<feature type="transmembrane region" description="Helical" evidence="2">
    <location>
        <begin position="155"/>
        <end position="173"/>
    </location>
</feature>
<proteinExistence type="predicted"/>
<comment type="caution">
    <text evidence="4">The sequence shown here is derived from an EMBL/GenBank/DDBJ whole genome shotgun (WGS) entry which is preliminary data.</text>
</comment>
<feature type="region of interest" description="Disordered" evidence="1">
    <location>
        <begin position="405"/>
        <end position="464"/>
    </location>
</feature>
<feature type="transmembrane region" description="Helical" evidence="2">
    <location>
        <begin position="331"/>
        <end position="352"/>
    </location>
</feature>
<feature type="transmembrane region" description="Helical" evidence="2">
    <location>
        <begin position="109"/>
        <end position="126"/>
    </location>
</feature>
<dbReference type="EMBL" id="JACSQD010000006">
    <property type="protein sequence ID" value="MBD7996328.1"/>
    <property type="molecule type" value="Genomic_DNA"/>
</dbReference>
<keyword evidence="2" id="KW-0472">Membrane</keyword>
<evidence type="ECO:0000313" key="4">
    <source>
        <dbReference type="EMBL" id="MBD7996328.1"/>
    </source>
</evidence>
<reference evidence="4 5" key="1">
    <citation type="submission" date="2020-08" db="EMBL/GenBank/DDBJ databases">
        <title>A Genomic Blueprint of the Chicken Gut Microbiome.</title>
        <authorList>
            <person name="Gilroy R."/>
            <person name="Ravi A."/>
            <person name="Getino M."/>
            <person name="Pursley I."/>
            <person name="Horton D.L."/>
            <person name="Alikhan N.-F."/>
            <person name="Baker D."/>
            <person name="Gharbi K."/>
            <person name="Hall N."/>
            <person name="Watson M."/>
            <person name="Adriaenssens E.M."/>
            <person name="Foster-Nyarko E."/>
            <person name="Jarju S."/>
            <person name="Secka A."/>
            <person name="Antonio M."/>
            <person name="Oren A."/>
            <person name="Chaudhuri R."/>
            <person name="La Ragione R.M."/>
            <person name="Hildebrand F."/>
            <person name="Pallen M.J."/>
        </authorList>
    </citation>
    <scope>NUCLEOTIDE SEQUENCE [LARGE SCALE GENOMIC DNA]</scope>
    <source>
        <strain evidence="4 5">Sa2CUA1</strain>
    </source>
</reference>
<accession>A0ABR8UUW9</accession>
<feature type="transmembrane region" description="Helical" evidence="2">
    <location>
        <begin position="35"/>
        <end position="55"/>
    </location>
</feature>
<evidence type="ECO:0000256" key="2">
    <source>
        <dbReference type="SAM" id="Phobius"/>
    </source>
</evidence>
<feature type="transmembrane region" description="Helical" evidence="2">
    <location>
        <begin position="67"/>
        <end position="89"/>
    </location>
</feature>
<feature type="transmembrane region" description="Helical" evidence="2">
    <location>
        <begin position="198"/>
        <end position="222"/>
    </location>
</feature>